<dbReference type="RefSeq" id="WP_006976699.1">
    <property type="nucleotide sequence ID" value="NZ_ABCS01000147.1"/>
</dbReference>
<feature type="region of interest" description="Disordered" evidence="5">
    <location>
        <begin position="449"/>
        <end position="482"/>
    </location>
</feature>
<keyword evidence="3 7" id="KW-0418">Kinase</keyword>
<evidence type="ECO:0000313" key="8">
    <source>
        <dbReference type="Proteomes" id="UP000005801"/>
    </source>
</evidence>
<dbReference type="PROSITE" id="PS50011">
    <property type="entry name" value="PROTEIN_KINASE_DOM"/>
    <property type="match status" value="1"/>
</dbReference>
<dbReference type="Pfam" id="PF08308">
    <property type="entry name" value="PEGA"/>
    <property type="match status" value="1"/>
</dbReference>
<evidence type="ECO:0000256" key="1">
    <source>
        <dbReference type="ARBA" id="ARBA00022679"/>
    </source>
</evidence>
<dbReference type="PROSITE" id="PS00109">
    <property type="entry name" value="PROTEIN_KINASE_TYR"/>
    <property type="match status" value="1"/>
</dbReference>
<dbReference type="Proteomes" id="UP000005801">
    <property type="component" value="Unassembled WGS sequence"/>
</dbReference>
<gene>
    <name evidence="7" type="ORF">PPSIR1_32724</name>
</gene>
<protein>
    <submittedName>
        <fullName evidence="7">Serine/threonine kinase family protein</fullName>
    </submittedName>
</protein>
<dbReference type="Gene3D" id="3.30.200.20">
    <property type="entry name" value="Phosphorylase Kinase, domain 1"/>
    <property type="match status" value="1"/>
</dbReference>
<proteinExistence type="predicted"/>
<dbReference type="Gene3D" id="1.10.510.10">
    <property type="entry name" value="Transferase(Phosphotransferase) domain 1"/>
    <property type="match status" value="1"/>
</dbReference>
<dbReference type="GO" id="GO:0005524">
    <property type="term" value="F:ATP binding"/>
    <property type="evidence" value="ECO:0007669"/>
    <property type="project" value="UniProtKB-KW"/>
</dbReference>
<dbReference type="STRING" id="391625.PPSIR1_32724"/>
<dbReference type="EMBL" id="ABCS01000147">
    <property type="protein sequence ID" value="EDM74127.1"/>
    <property type="molecule type" value="Genomic_DNA"/>
</dbReference>
<keyword evidence="4" id="KW-0067">ATP-binding</keyword>
<keyword evidence="8" id="KW-1185">Reference proteome</keyword>
<dbReference type="CDD" id="cd14014">
    <property type="entry name" value="STKc_PknB_like"/>
    <property type="match status" value="1"/>
</dbReference>
<evidence type="ECO:0000259" key="6">
    <source>
        <dbReference type="PROSITE" id="PS50011"/>
    </source>
</evidence>
<evidence type="ECO:0000256" key="2">
    <source>
        <dbReference type="ARBA" id="ARBA00022741"/>
    </source>
</evidence>
<dbReference type="InterPro" id="IPR000719">
    <property type="entry name" value="Prot_kinase_dom"/>
</dbReference>
<dbReference type="InterPro" id="IPR011009">
    <property type="entry name" value="Kinase-like_dom_sf"/>
</dbReference>
<dbReference type="AlphaFoldDB" id="A6GJ13"/>
<reference evidence="7 8" key="1">
    <citation type="submission" date="2007-06" db="EMBL/GenBank/DDBJ databases">
        <authorList>
            <person name="Shimkets L."/>
            <person name="Ferriera S."/>
            <person name="Johnson J."/>
            <person name="Kravitz S."/>
            <person name="Beeson K."/>
            <person name="Sutton G."/>
            <person name="Rogers Y.-H."/>
            <person name="Friedman R."/>
            <person name="Frazier M."/>
            <person name="Venter J.C."/>
        </authorList>
    </citation>
    <scope>NUCLEOTIDE SEQUENCE [LARGE SCALE GENOMIC DNA]</scope>
    <source>
        <strain evidence="7 8">SIR-1</strain>
    </source>
</reference>
<feature type="compositionally biased region" description="Basic and acidic residues" evidence="5">
    <location>
        <begin position="449"/>
        <end position="474"/>
    </location>
</feature>
<organism evidence="7 8">
    <name type="scientific">Plesiocystis pacifica SIR-1</name>
    <dbReference type="NCBI Taxonomy" id="391625"/>
    <lineage>
        <taxon>Bacteria</taxon>
        <taxon>Pseudomonadati</taxon>
        <taxon>Myxococcota</taxon>
        <taxon>Polyangia</taxon>
        <taxon>Nannocystales</taxon>
        <taxon>Nannocystaceae</taxon>
        <taxon>Plesiocystis</taxon>
    </lineage>
</organism>
<dbReference type="InterPro" id="IPR013229">
    <property type="entry name" value="PEGA"/>
</dbReference>
<name>A6GJ13_9BACT</name>
<feature type="compositionally biased region" description="Basic and acidic residues" evidence="5">
    <location>
        <begin position="548"/>
        <end position="569"/>
    </location>
</feature>
<dbReference type="eggNOG" id="COG0515">
    <property type="taxonomic scope" value="Bacteria"/>
</dbReference>
<evidence type="ECO:0000256" key="3">
    <source>
        <dbReference type="ARBA" id="ARBA00022777"/>
    </source>
</evidence>
<accession>A6GJ13</accession>
<sequence>MGDRELGAARRWVGRYELIHRLAHGGMATVYLARAKGKAGFEKVVAVKIIHAHLASESQFVRMFLDEARIAARLHHPHVVEILDLGEVEGVHFMVMEFIEGDNLSALVRALDGEQLPLSVILCLLSDTLEGLGAAHDLRDVEGDLYRLVHRDVSPHNILINLDGWAKVGDFGIMKAAGKTSNTRTGELRGKLAYMSPEQARGTDLDLRTDLFAVGVITWELLTGRRLFACESDAATLERVIACRVPDIDFGPEGDRSELAEAPELVEGLKNLIARSLAANPEERFGSAGEMLGEVRRLARLAEDLEDSPEPRNYLGALMTRFFKTRVDYARAALRRTGEYEALGLALASESSSSGRWAGERRRSPSGGWAVEPTVKVGQGRGAVSHGDATALVERGTPTQTPPPPPVLPTGSHPSLVAPTGGSWAQWVILPMLGAAIAVAAMMVINPPKRDADRPVEPPRGEVEPGVEAPRERLPPATEYAPPPAREVQWQFTSQPEGATVTVNGEVWDEPTPTTITLPAGNEAVEVELSLPGHRSQVLRPKPLSDQNFDRRLEPLPDSESGDKGEGGKRPRPTKKVGKTKDPAGSTDGGPFLPPPDELTKGK</sequence>
<comment type="caution">
    <text evidence="7">The sequence shown here is derived from an EMBL/GenBank/DDBJ whole genome shotgun (WGS) entry which is preliminary data.</text>
</comment>
<evidence type="ECO:0000256" key="4">
    <source>
        <dbReference type="ARBA" id="ARBA00022840"/>
    </source>
</evidence>
<keyword evidence="1" id="KW-0808">Transferase</keyword>
<dbReference type="SUPFAM" id="SSF56112">
    <property type="entry name" value="Protein kinase-like (PK-like)"/>
    <property type="match status" value="1"/>
</dbReference>
<dbReference type="Pfam" id="PF00069">
    <property type="entry name" value="Pkinase"/>
    <property type="match status" value="1"/>
</dbReference>
<feature type="region of interest" description="Disordered" evidence="5">
    <location>
        <begin position="354"/>
        <end position="415"/>
    </location>
</feature>
<feature type="domain" description="Protein kinase" evidence="6">
    <location>
        <begin position="16"/>
        <end position="298"/>
    </location>
</feature>
<feature type="region of interest" description="Disordered" evidence="5">
    <location>
        <begin position="532"/>
        <end position="603"/>
    </location>
</feature>
<dbReference type="PANTHER" id="PTHR43289">
    <property type="entry name" value="MITOGEN-ACTIVATED PROTEIN KINASE KINASE KINASE 20-RELATED"/>
    <property type="match status" value="1"/>
</dbReference>
<evidence type="ECO:0000313" key="7">
    <source>
        <dbReference type="EMBL" id="EDM74127.1"/>
    </source>
</evidence>
<dbReference type="PANTHER" id="PTHR43289:SF6">
    <property type="entry name" value="SERINE_THREONINE-PROTEIN KINASE NEKL-3"/>
    <property type="match status" value="1"/>
</dbReference>
<dbReference type="InterPro" id="IPR008266">
    <property type="entry name" value="Tyr_kinase_AS"/>
</dbReference>
<evidence type="ECO:0000256" key="5">
    <source>
        <dbReference type="SAM" id="MobiDB-lite"/>
    </source>
</evidence>
<keyword evidence="2" id="KW-0547">Nucleotide-binding</keyword>
<dbReference type="GO" id="GO:0004674">
    <property type="term" value="F:protein serine/threonine kinase activity"/>
    <property type="evidence" value="ECO:0007669"/>
    <property type="project" value="TreeGrafter"/>
</dbReference>